<dbReference type="Proteomes" id="UP000184406">
    <property type="component" value="Unassembled WGS sequence"/>
</dbReference>
<evidence type="ECO:0000313" key="1">
    <source>
        <dbReference type="EMBL" id="SHG04252.1"/>
    </source>
</evidence>
<evidence type="ECO:0000313" key="2">
    <source>
        <dbReference type="Proteomes" id="UP000184406"/>
    </source>
</evidence>
<gene>
    <name evidence="1" type="ORF">SAMN03080594_111103</name>
</gene>
<protein>
    <submittedName>
        <fullName evidence="1">Uncharacterized protein</fullName>
    </submittedName>
</protein>
<proteinExistence type="predicted"/>
<organism evidence="1 2">
    <name type="scientific">Arenibacter palladensis</name>
    <dbReference type="NCBI Taxonomy" id="237373"/>
    <lineage>
        <taxon>Bacteria</taxon>
        <taxon>Pseudomonadati</taxon>
        <taxon>Bacteroidota</taxon>
        <taxon>Flavobacteriia</taxon>
        <taxon>Flavobacteriales</taxon>
        <taxon>Flavobacteriaceae</taxon>
        <taxon>Arenibacter</taxon>
    </lineage>
</organism>
<dbReference type="AlphaFoldDB" id="A0A1M5GL63"/>
<sequence>MYMIDFQSGRKDRLFFRNLVLSQYFLKCGLNFFKNMASYYKTLKKCYCLIGNDGSERWPAIELKFLLL</sequence>
<accession>A0A1M5GL63</accession>
<reference evidence="2" key="1">
    <citation type="submission" date="2016-11" db="EMBL/GenBank/DDBJ databases">
        <authorList>
            <person name="Varghese N."/>
            <person name="Submissions S."/>
        </authorList>
    </citation>
    <scope>NUCLEOTIDE SEQUENCE [LARGE SCALE GENOMIC DNA]</scope>
    <source>
        <strain evidence="2">DSM 17539</strain>
    </source>
</reference>
<keyword evidence="2" id="KW-1185">Reference proteome</keyword>
<name>A0A1M5GL63_9FLAO</name>
<dbReference type="EMBL" id="FQUX01000011">
    <property type="protein sequence ID" value="SHG04252.1"/>
    <property type="molecule type" value="Genomic_DNA"/>
</dbReference>